<evidence type="ECO:0000313" key="2">
    <source>
        <dbReference type="Proteomes" id="UP000265515"/>
    </source>
</evidence>
<sequence>MKRAYERDGLQKIAAYGKGGEIGQAYVLPKDKGLERCRPISPAIKDPATIKDPARLAGSRVGRVVRFMMFGIGEAKHFDLRSTDELRGRAGRIQDELAKTHDGATVRCFDIKDMFARLFHGSVLDAVRWVCDIHRSRNLCGVKVSSRGKTCRMARSRRKEEGFVFLDFEKVLKAVRFELKNTYIRGTGGLLRQMFGIPMGRSSNPALTCLVCARSEAQFLDSLGRDCKIVKGLRMIDDVSVFVGFDTTDGESERKALSILDRFSGCYDQSLTLVKLSMALVKLILQSLARHFTDEAVTRFATNFEMLQSLKTGRNPLELCVCNAAWVEKLVRGEEVATFNAVTHIIMDTNGLWKDVDKAMAVMKSVVKLLHLVDGTRATMSKIYFGMDAVVARMRTLDCLLEAEKTDVEKILMDR</sequence>
<comment type="caution">
    <text evidence="1">The sequence shown here is derived from an EMBL/GenBank/DDBJ whole genome shotgun (WGS) entry which is preliminary data.</text>
</comment>
<dbReference type="Proteomes" id="UP000265515">
    <property type="component" value="Unassembled WGS sequence"/>
</dbReference>
<dbReference type="AlphaFoldDB" id="A0A388M4K9"/>
<keyword evidence="2" id="KW-1185">Reference proteome</keyword>
<dbReference type="OrthoDB" id="4951847at2759"/>
<evidence type="ECO:0000313" key="1">
    <source>
        <dbReference type="EMBL" id="GBG89435.1"/>
    </source>
</evidence>
<reference evidence="1 2" key="1">
    <citation type="journal article" date="2018" name="Cell">
        <title>The Chara Genome: Secondary Complexity and Implications for Plant Terrestrialization.</title>
        <authorList>
            <person name="Nishiyama T."/>
            <person name="Sakayama H."/>
            <person name="Vries J.D."/>
            <person name="Buschmann H."/>
            <person name="Saint-Marcoux D."/>
            <person name="Ullrich K.K."/>
            <person name="Haas F.B."/>
            <person name="Vanderstraeten L."/>
            <person name="Becker D."/>
            <person name="Lang D."/>
            <person name="Vosolsobe S."/>
            <person name="Rombauts S."/>
            <person name="Wilhelmsson P.K.I."/>
            <person name="Janitza P."/>
            <person name="Kern R."/>
            <person name="Heyl A."/>
            <person name="Rumpler F."/>
            <person name="Villalobos L.I.A.C."/>
            <person name="Clay J.M."/>
            <person name="Skokan R."/>
            <person name="Toyoda A."/>
            <person name="Suzuki Y."/>
            <person name="Kagoshima H."/>
            <person name="Schijlen E."/>
            <person name="Tajeshwar N."/>
            <person name="Catarino B."/>
            <person name="Hetherington A.J."/>
            <person name="Saltykova A."/>
            <person name="Bonnot C."/>
            <person name="Breuninger H."/>
            <person name="Symeonidi A."/>
            <person name="Radhakrishnan G.V."/>
            <person name="Van Nieuwerburgh F."/>
            <person name="Deforce D."/>
            <person name="Chang C."/>
            <person name="Karol K.G."/>
            <person name="Hedrich R."/>
            <person name="Ulvskov P."/>
            <person name="Glockner G."/>
            <person name="Delwiche C.F."/>
            <person name="Petrasek J."/>
            <person name="Van de Peer Y."/>
            <person name="Friml J."/>
            <person name="Beilby M."/>
            <person name="Dolan L."/>
            <person name="Kohara Y."/>
            <person name="Sugano S."/>
            <person name="Fujiyama A."/>
            <person name="Delaux P.-M."/>
            <person name="Quint M."/>
            <person name="TheiBen G."/>
            <person name="Hagemann M."/>
            <person name="Harholt J."/>
            <person name="Dunand C."/>
            <person name="Zachgo S."/>
            <person name="Langdale J."/>
            <person name="Maumus F."/>
            <person name="Straeten D.V.D."/>
            <person name="Gould S.B."/>
            <person name="Rensing S.A."/>
        </authorList>
    </citation>
    <scope>NUCLEOTIDE SEQUENCE [LARGE SCALE GENOMIC DNA]</scope>
    <source>
        <strain evidence="1 2">S276</strain>
    </source>
</reference>
<proteinExistence type="predicted"/>
<evidence type="ECO:0008006" key="3">
    <source>
        <dbReference type="Google" id="ProtNLM"/>
    </source>
</evidence>
<protein>
    <recommendedName>
        <fullName evidence="3">Reverse transcriptase domain-containing protein</fullName>
    </recommendedName>
</protein>
<gene>
    <name evidence="1" type="ORF">CBR_g49226</name>
</gene>
<organism evidence="1 2">
    <name type="scientific">Chara braunii</name>
    <name type="common">Braun's stonewort</name>
    <dbReference type="NCBI Taxonomy" id="69332"/>
    <lineage>
        <taxon>Eukaryota</taxon>
        <taxon>Viridiplantae</taxon>
        <taxon>Streptophyta</taxon>
        <taxon>Charophyceae</taxon>
        <taxon>Charales</taxon>
        <taxon>Characeae</taxon>
        <taxon>Chara</taxon>
    </lineage>
</organism>
<name>A0A388M4K9_CHABU</name>
<dbReference type="EMBL" id="BFEA01000737">
    <property type="protein sequence ID" value="GBG89435.1"/>
    <property type="molecule type" value="Genomic_DNA"/>
</dbReference>
<accession>A0A388M4K9</accession>
<dbReference type="Gramene" id="GBG89435">
    <property type="protein sequence ID" value="GBG89435"/>
    <property type="gene ID" value="CBR_g49226"/>
</dbReference>
<dbReference type="STRING" id="69332.A0A388M4K9"/>